<evidence type="ECO:0000313" key="4">
    <source>
        <dbReference type="Proteomes" id="UP000325577"/>
    </source>
</evidence>
<dbReference type="PANTHER" id="PTHR36245">
    <property type="entry name" value="GLYCINE-RICH PROTEIN DOT1-LIKE"/>
    <property type="match status" value="1"/>
</dbReference>
<keyword evidence="2" id="KW-0472">Membrane</keyword>
<keyword evidence="2" id="KW-0812">Transmembrane</keyword>
<sequence length="280" mass="29876">MSEDKSTEFPNWRKQKVSHCGRSKSFVRFRHEMFSQRDSETQQQPSRIQVWQKTHYNPVKGWSCSLAKEMYDEMIALQSQPTPEGSTPLMDDDICDRVLGTGRGYIRGLGHGSQARVERLQGLADSNGGYNAVFDVPTQGFFPSSMPCILVSSIVFSCTDNNIVYTDEGMDEHSNSPNGGGNGIAHHSNLARGGGGGKGGKGGHAGAAATGEGNGGGSSSQHTPTGTAVIPIYAAGAANSHRNNHHSAGSCNRSYTGLPTLVAVIFACLLVHVYLCSVWA</sequence>
<accession>A0A5J5B8Q0</accession>
<name>A0A5J5B8Q0_9ASTE</name>
<keyword evidence="2" id="KW-1133">Transmembrane helix</keyword>
<evidence type="ECO:0000313" key="3">
    <source>
        <dbReference type="EMBL" id="KAA8538994.1"/>
    </source>
</evidence>
<protein>
    <submittedName>
        <fullName evidence="3">Uncharacterized protein</fullName>
    </submittedName>
</protein>
<reference evidence="3 4" key="1">
    <citation type="submission" date="2019-09" db="EMBL/GenBank/DDBJ databases">
        <title>A chromosome-level genome assembly of the Chinese tupelo Nyssa sinensis.</title>
        <authorList>
            <person name="Yang X."/>
            <person name="Kang M."/>
            <person name="Yang Y."/>
            <person name="Xiong H."/>
            <person name="Wang M."/>
            <person name="Zhang Z."/>
            <person name="Wang Z."/>
            <person name="Wu H."/>
            <person name="Ma T."/>
            <person name="Liu J."/>
            <person name="Xi Z."/>
        </authorList>
    </citation>
    <scope>NUCLEOTIDE SEQUENCE [LARGE SCALE GENOMIC DNA]</scope>
    <source>
        <strain evidence="3">J267</strain>
        <tissue evidence="3">Leaf</tissue>
    </source>
</reference>
<feature type="compositionally biased region" description="Gly residues" evidence="1">
    <location>
        <begin position="192"/>
        <end position="205"/>
    </location>
</feature>
<keyword evidence="4" id="KW-1185">Reference proteome</keyword>
<dbReference type="InterPro" id="IPR004252">
    <property type="entry name" value="Probable_transposase_24"/>
</dbReference>
<evidence type="ECO:0000256" key="2">
    <source>
        <dbReference type="SAM" id="Phobius"/>
    </source>
</evidence>
<dbReference type="EMBL" id="CM018037">
    <property type="protein sequence ID" value="KAA8538994.1"/>
    <property type="molecule type" value="Genomic_DNA"/>
</dbReference>
<dbReference type="PANTHER" id="PTHR36245:SF5">
    <property type="entry name" value="GLYCINE-RICH PROTEIN DOT1-LIKE"/>
    <property type="match status" value="1"/>
</dbReference>
<organism evidence="3 4">
    <name type="scientific">Nyssa sinensis</name>
    <dbReference type="NCBI Taxonomy" id="561372"/>
    <lineage>
        <taxon>Eukaryota</taxon>
        <taxon>Viridiplantae</taxon>
        <taxon>Streptophyta</taxon>
        <taxon>Embryophyta</taxon>
        <taxon>Tracheophyta</taxon>
        <taxon>Spermatophyta</taxon>
        <taxon>Magnoliopsida</taxon>
        <taxon>eudicotyledons</taxon>
        <taxon>Gunneridae</taxon>
        <taxon>Pentapetalae</taxon>
        <taxon>asterids</taxon>
        <taxon>Cornales</taxon>
        <taxon>Nyssaceae</taxon>
        <taxon>Nyssa</taxon>
    </lineage>
</organism>
<proteinExistence type="predicted"/>
<dbReference type="Pfam" id="PF03004">
    <property type="entry name" value="Transposase_24"/>
    <property type="match status" value="1"/>
</dbReference>
<dbReference type="Proteomes" id="UP000325577">
    <property type="component" value="Linkage Group LG14"/>
</dbReference>
<feature type="transmembrane region" description="Helical" evidence="2">
    <location>
        <begin position="255"/>
        <end position="275"/>
    </location>
</feature>
<evidence type="ECO:0000256" key="1">
    <source>
        <dbReference type="SAM" id="MobiDB-lite"/>
    </source>
</evidence>
<feature type="region of interest" description="Disordered" evidence="1">
    <location>
        <begin position="169"/>
        <end position="223"/>
    </location>
</feature>
<gene>
    <name evidence="3" type="ORF">F0562_025686</name>
</gene>
<dbReference type="AlphaFoldDB" id="A0A5J5B8Q0"/>
<dbReference type="OrthoDB" id="1648650at2759"/>